<accession>A0AA86MVY2</accession>
<evidence type="ECO:0000256" key="1">
    <source>
        <dbReference type="SAM" id="MobiDB-lite"/>
    </source>
</evidence>
<keyword evidence="3" id="KW-1185">Reference proteome</keyword>
<reference evidence="2" key="1">
    <citation type="submission" date="2022-10" db="EMBL/GenBank/DDBJ databases">
        <authorList>
            <person name="Koch H."/>
        </authorList>
    </citation>
    <scope>NUCLEOTIDE SEQUENCE</scope>
    <source>
        <strain evidence="2">DNF</strain>
    </source>
</reference>
<protein>
    <submittedName>
        <fullName evidence="2">Uncharacterized protein</fullName>
    </submittedName>
</protein>
<feature type="region of interest" description="Disordered" evidence="1">
    <location>
        <begin position="30"/>
        <end position="68"/>
    </location>
</feature>
<dbReference type="RefSeq" id="WP_289266980.1">
    <property type="nucleotide sequence ID" value="NZ_OX365700.1"/>
</dbReference>
<sequence>MIRIRLGMLIALLLFCGWVQGCVEPDRYMTDEEQAKQAEDKDSSREAQPGRSQRPSRSTSSPGTTGSY</sequence>
<organism evidence="2 3">
    <name type="scientific">Nitrospira tepida</name>
    <dbReference type="NCBI Taxonomy" id="2973512"/>
    <lineage>
        <taxon>Bacteria</taxon>
        <taxon>Pseudomonadati</taxon>
        <taxon>Nitrospirota</taxon>
        <taxon>Nitrospiria</taxon>
        <taxon>Nitrospirales</taxon>
        <taxon>Nitrospiraceae</taxon>
        <taxon>Nitrospira</taxon>
    </lineage>
</organism>
<feature type="compositionally biased region" description="Basic and acidic residues" evidence="1">
    <location>
        <begin position="30"/>
        <end position="45"/>
    </location>
</feature>
<dbReference type="KEGG" id="nti:DNFV4_00387"/>
<gene>
    <name evidence="2" type="ORF">DNFV4_00387</name>
</gene>
<dbReference type="AlphaFoldDB" id="A0AA86MVY2"/>
<proteinExistence type="predicted"/>
<dbReference type="EMBL" id="OX365700">
    <property type="protein sequence ID" value="CAI4029967.1"/>
    <property type="molecule type" value="Genomic_DNA"/>
</dbReference>
<feature type="compositionally biased region" description="Low complexity" evidence="1">
    <location>
        <begin position="49"/>
        <end position="68"/>
    </location>
</feature>
<dbReference type="Proteomes" id="UP001179121">
    <property type="component" value="Chromosome"/>
</dbReference>
<evidence type="ECO:0000313" key="2">
    <source>
        <dbReference type="EMBL" id="CAI4029967.1"/>
    </source>
</evidence>
<evidence type="ECO:0000313" key="3">
    <source>
        <dbReference type="Proteomes" id="UP001179121"/>
    </source>
</evidence>
<name>A0AA86MVY2_9BACT</name>